<organism evidence="1 2">
    <name type="scientific">Phytophthora cactorum</name>
    <dbReference type="NCBI Taxonomy" id="29920"/>
    <lineage>
        <taxon>Eukaryota</taxon>
        <taxon>Sar</taxon>
        <taxon>Stramenopiles</taxon>
        <taxon>Oomycota</taxon>
        <taxon>Peronosporomycetes</taxon>
        <taxon>Peronosporales</taxon>
        <taxon>Peronosporaceae</taxon>
        <taxon>Phytophthora</taxon>
    </lineage>
</organism>
<accession>A0A8T1UJ40</accession>
<evidence type="ECO:0000313" key="1">
    <source>
        <dbReference type="EMBL" id="KAG6963495.1"/>
    </source>
</evidence>
<comment type="caution">
    <text evidence="1">The sequence shown here is derived from an EMBL/GenBank/DDBJ whole genome shotgun (WGS) entry which is preliminary data.</text>
</comment>
<sequence length="76" mass="8557">MRGISKKSKYGCAKCEFHMECFSAFHHQDVFKVRSPAFRGALDAVYRSTTGEPTAFTRKRVSRSITSIADLKLPEA</sequence>
<dbReference type="AlphaFoldDB" id="A0A8T1UJ40"/>
<reference evidence="1" key="1">
    <citation type="submission" date="2021-01" db="EMBL/GenBank/DDBJ databases">
        <title>Phytophthora aleatoria, a newly-described species from Pinus radiata is distinct from Phytophthora cactorum isolates based on comparative genomics.</title>
        <authorList>
            <person name="Mcdougal R."/>
            <person name="Panda P."/>
            <person name="Williams N."/>
            <person name="Studholme D.J."/>
        </authorList>
    </citation>
    <scope>NUCLEOTIDE SEQUENCE</scope>
    <source>
        <strain evidence="1">NZFS 3830</strain>
    </source>
</reference>
<protein>
    <submittedName>
        <fullName evidence="1">Uncharacterized protein</fullName>
    </submittedName>
</protein>
<gene>
    <name evidence="1" type="ORF">JG687_00006534</name>
</gene>
<dbReference type="EMBL" id="JAENGZ010000268">
    <property type="protein sequence ID" value="KAG6963495.1"/>
    <property type="molecule type" value="Genomic_DNA"/>
</dbReference>
<dbReference type="Proteomes" id="UP000688947">
    <property type="component" value="Unassembled WGS sequence"/>
</dbReference>
<name>A0A8T1UJ40_9STRA</name>
<proteinExistence type="predicted"/>
<evidence type="ECO:0000313" key="2">
    <source>
        <dbReference type="Proteomes" id="UP000688947"/>
    </source>
</evidence>